<dbReference type="Proteomes" id="UP000016933">
    <property type="component" value="Unassembled WGS sequence"/>
</dbReference>
<name>N1PIR2_DOTSN</name>
<reference evidence="2" key="1">
    <citation type="journal article" date="2012" name="PLoS Genet.">
        <title>The genomes of the fungal plant pathogens Cladosporium fulvum and Dothistroma septosporum reveal adaptation to different hosts and lifestyles but also signatures of common ancestry.</title>
        <authorList>
            <person name="de Wit P.J.G.M."/>
            <person name="van der Burgt A."/>
            <person name="Oekmen B."/>
            <person name="Stergiopoulos I."/>
            <person name="Abd-Elsalam K.A."/>
            <person name="Aerts A.L."/>
            <person name="Bahkali A.H."/>
            <person name="Beenen H.G."/>
            <person name="Chettri P."/>
            <person name="Cox M.P."/>
            <person name="Datema E."/>
            <person name="de Vries R.P."/>
            <person name="Dhillon B."/>
            <person name="Ganley A.R."/>
            <person name="Griffiths S.A."/>
            <person name="Guo Y."/>
            <person name="Hamelin R.C."/>
            <person name="Henrissat B."/>
            <person name="Kabir M.S."/>
            <person name="Jashni M.K."/>
            <person name="Kema G."/>
            <person name="Klaubauf S."/>
            <person name="Lapidus A."/>
            <person name="Levasseur A."/>
            <person name="Lindquist E."/>
            <person name="Mehrabi R."/>
            <person name="Ohm R.A."/>
            <person name="Owen T.J."/>
            <person name="Salamov A."/>
            <person name="Schwelm A."/>
            <person name="Schijlen E."/>
            <person name="Sun H."/>
            <person name="van den Burg H.A."/>
            <person name="van Ham R.C.H.J."/>
            <person name="Zhang S."/>
            <person name="Goodwin S.B."/>
            <person name="Grigoriev I.V."/>
            <person name="Collemare J."/>
            <person name="Bradshaw R.E."/>
        </authorList>
    </citation>
    <scope>NUCLEOTIDE SEQUENCE [LARGE SCALE GENOMIC DNA]</scope>
    <source>
        <strain evidence="2">NZE10 / CBS 128990</strain>
    </source>
</reference>
<organism evidence="1 2">
    <name type="scientific">Dothistroma septosporum (strain NZE10 / CBS 128990)</name>
    <name type="common">Red band needle blight fungus</name>
    <name type="synonym">Mycosphaerella pini</name>
    <dbReference type="NCBI Taxonomy" id="675120"/>
    <lineage>
        <taxon>Eukaryota</taxon>
        <taxon>Fungi</taxon>
        <taxon>Dikarya</taxon>
        <taxon>Ascomycota</taxon>
        <taxon>Pezizomycotina</taxon>
        <taxon>Dothideomycetes</taxon>
        <taxon>Dothideomycetidae</taxon>
        <taxon>Mycosphaerellales</taxon>
        <taxon>Mycosphaerellaceae</taxon>
        <taxon>Dothistroma</taxon>
    </lineage>
</organism>
<dbReference type="EMBL" id="KB446541">
    <property type="protein sequence ID" value="EME42262.1"/>
    <property type="molecule type" value="Genomic_DNA"/>
</dbReference>
<dbReference type="HOGENOM" id="CLU_1865081_0_0_1"/>
<gene>
    <name evidence="1" type="ORF">DOTSEDRAFT_73175</name>
</gene>
<evidence type="ECO:0000313" key="1">
    <source>
        <dbReference type="EMBL" id="EME42262.1"/>
    </source>
</evidence>
<proteinExistence type="predicted"/>
<protein>
    <submittedName>
        <fullName evidence="1">Uncharacterized protein</fullName>
    </submittedName>
</protein>
<keyword evidence="2" id="KW-1185">Reference proteome</keyword>
<reference evidence="1 2" key="2">
    <citation type="journal article" date="2012" name="PLoS Pathog.">
        <title>Diverse lifestyles and strategies of plant pathogenesis encoded in the genomes of eighteen Dothideomycetes fungi.</title>
        <authorList>
            <person name="Ohm R.A."/>
            <person name="Feau N."/>
            <person name="Henrissat B."/>
            <person name="Schoch C.L."/>
            <person name="Horwitz B.A."/>
            <person name="Barry K.W."/>
            <person name="Condon B.J."/>
            <person name="Copeland A.C."/>
            <person name="Dhillon B."/>
            <person name="Glaser F."/>
            <person name="Hesse C.N."/>
            <person name="Kosti I."/>
            <person name="LaButti K."/>
            <person name="Lindquist E.A."/>
            <person name="Lucas S."/>
            <person name="Salamov A.A."/>
            <person name="Bradshaw R.E."/>
            <person name="Ciuffetti L."/>
            <person name="Hamelin R.C."/>
            <person name="Kema G.H.J."/>
            <person name="Lawrence C."/>
            <person name="Scott J.A."/>
            <person name="Spatafora J.W."/>
            <person name="Turgeon B.G."/>
            <person name="de Wit P.J.G.M."/>
            <person name="Zhong S."/>
            <person name="Goodwin S.B."/>
            <person name="Grigoriev I.V."/>
        </authorList>
    </citation>
    <scope>NUCLEOTIDE SEQUENCE [LARGE SCALE GENOMIC DNA]</scope>
    <source>
        <strain evidence="2">NZE10 / CBS 128990</strain>
    </source>
</reference>
<accession>N1PIR2</accession>
<dbReference type="AlphaFoldDB" id="N1PIR2"/>
<evidence type="ECO:0000313" key="2">
    <source>
        <dbReference type="Proteomes" id="UP000016933"/>
    </source>
</evidence>
<sequence length="137" mass="14239">MKGEHYLSASNELRGSRCSDDVEEAALDIQLAEEYAFPTNAGLQLTPPLQSRAATAATTVLRVFASTVSETIDAVPAAATALNIVADAAATGVQIGRVSLASIVGVVVPLGSSPCNSTLAYCQRVTYIPLSELWGSR</sequence>